<dbReference type="SUPFAM" id="SSF48403">
    <property type="entry name" value="Ankyrin repeat"/>
    <property type="match status" value="1"/>
</dbReference>
<dbReference type="EMBL" id="LSSK01000532">
    <property type="protein sequence ID" value="OMH83020.1"/>
    <property type="molecule type" value="Genomic_DNA"/>
</dbReference>
<keyword evidence="2" id="KW-1185">Reference proteome</keyword>
<accession>A0A1R1PPY6</accession>
<reference evidence="2" key="1">
    <citation type="submission" date="2017-01" db="EMBL/GenBank/DDBJ databases">
        <authorList>
            <person name="Wang Y."/>
            <person name="White M."/>
            <person name="Kvist S."/>
            <person name="Moncalvo J.-M."/>
        </authorList>
    </citation>
    <scope>NUCLEOTIDE SEQUENCE [LARGE SCALE GENOMIC DNA]</scope>
    <source>
        <strain evidence="2">COL-18-3</strain>
    </source>
</reference>
<dbReference type="InterPro" id="IPR036770">
    <property type="entry name" value="Ankyrin_rpt-contain_sf"/>
</dbReference>
<evidence type="ECO:0000313" key="1">
    <source>
        <dbReference type="EMBL" id="OMH83020.1"/>
    </source>
</evidence>
<name>A0A1R1PPY6_ZANCU</name>
<comment type="caution">
    <text evidence="1">The sequence shown here is derived from an EMBL/GenBank/DDBJ whole genome shotgun (WGS) entry which is preliminary data.</text>
</comment>
<sequence length="162" mass="18953">MVNKDIKRIGLLLEKSGEISIDYNYGLFSAYQNGDFEILQMVVRRGLGLRVNDSALVNCIFLYTKNRGLSEAYRNKSIEMMKLLITHRFYASPDECLALRLAYKLNSFDFAVFLSKFKPRCSKNFVRKLKRIVIGNRKKTENLTNKRYRIAKYMLSYLLPRG</sequence>
<dbReference type="AlphaFoldDB" id="A0A1R1PPY6"/>
<dbReference type="Proteomes" id="UP000188320">
    <property type="component" value="Unassembled WGS sequence"/>
</dbReference>
<gene>
    <name evidence="1" type="ORF">AX774_g3479</name>
</gene>
<protein>
    <submittedName>
        <fullName evidence="1">Uncharacterized protein</fullName>
    </submittedName>
</protein>
<proteinExistence type="predicted"/>
<evidence type="ECO:0000313" key="2">
    <source>
        <dbReference type="Proteomes" id="UP000188320"/>
    </source>
</evidence>
<organism evidence="1 2">
    <name type="scientific">Zancudomyces culisetae</name>
    <name type="common">Gut fungus</name>
    <name type="synonym">Smittium culisetae</name>
    <dbReference type="NCBI Taxonomy" id="1213189"/>
    <lineage>
        <taxon>Eukaryota</taxon>
        <taxon>Fungi</taxon>
        <taxon>Fungi incertae sedis</taxon>
        <taxon>Zoopagomycota</taxon>
        <taxon>Kickxellomycotina</taxon>
        <taxon>Harpellomycetes</taxon>
        <taxon>Harpellales</taxon>
        <taxon>Legeriomycetaceae</taxon>
        <taxon>Zancudomyces</taxon>
    </lineage>
</organism>